<dbReference type="SUPFAM" id="SSF54427">
    <property type="entry name" value="NTF2-like"/>
    <property type="match status" value="1"/>
</dbReference>
<keyword evidence="2" id="KW-1185">Reference proteome</keyword>
<reference evidence="1 2" key="1">
    <citation type="submission" date="2016-12" db="EMBL/GenBank/DDBJ databases">
        <title>The draft genome sequence of Actinophytocola xinjiangensis.</title>
        <authorList>
            <person name="Wang W."/>
            <person name="Yuan L."/>
        </authorList>
    </citation>
    <scope>NUCLEOTIDE SEQUENCE [LARGE SCALE GENOMIC DNA]</scope>
    <source>
        <strain evidence="1 2">CGMCC 4.4663</strain>
    </source>
</reference>
<sequence>MPVLLVTVIATAIGGLLARQWYEDPGPDSPDPVVPTDLTVPLEEQPGSDVVQGTADATVHPLYEPLREVLQTHFDAINQLDYESWASTVTEPRVEEKPEETWRRDYRSTKDGRIVIYRIQLAEDSETARVLMTFTSVQDEADAPPELQAPCIHWNVVFPMVRSSGEWKIDSGPAASSPQHEACA</sequence>
<name>A0A7Z1AXS9_9PSEU</name>
<proteinExistence type="predicted"/>
<evidence type="ECO:0008006" key="3">
    <source>
        <dbReference type="Google" id="ProtNLM"/>
    </source>
</evidence>
<dbReference type="Proteomes" id="UP000185696">
    <property type="component" value="Unassembled WGS sequence"/>
</dbReference>
<evidence type="ECO:0000313" key="1">
    <source>
        <dbReference type="EMBL" id="OLF08730.1"/>
    </source>
</evidence>
<organism evidence="1 2">
    <name type="scientific">Actinophytocola xinjiangensis</name>
    <dbReference type="NCBI Taxonomy" id="485602"/>
    <lineage>
        <taxon>Bacteria</taxon>
        <taxon>Bacillati</taxon>
        <taxon>Actinomycetota</taxon>
        <taxon>Actinomycetes</taxon>
        <taxon>Pseudonocardiales</taxon>
        <taxon>Pseudonocardiaceae</taxon>
    </lineage>
</organism>
<dbReference type="InterPro" id="IPR032710">
    <property type="entry name" value="NTF2-like_dom_sf"/>
</dbReference>
<dbReference type="AlphaFoldDB" id="A0A7Z1AXS9"/>
<dbReference type="EMBL" id="MSIF01000011">
    <property type="protein sequence ID" value="OLF08730.1"/>
    <property type="molecule type" value="Genomic_DNA"/>
</dbReference>
<accession>A0A7Z1AXS9</accession>
<gene>
    <name evidence="1" type="ORF">BLA60_22205</name>
</gene>
<comment type="caution">
    <text evidence="1">The sequence shown here is derived from an EMBL/GenBank/DDBJ whole genome shotgun (WGS) entry which is preliminary data.</text>
</comment>
<evidence type="ECO:0000313" key="2">
    <source>
        <dbReference type="Proteomes" id="UP000185696"/>
    </source>
</evidence>
<protein>
    <recommendedName>
        <fullName evidence="3">Mce-associated membrane protein</fullName>
    </recommendedName>
</protein>